<protein>
    <recommendedName>
        <fullName evidence="5">Xanthine/uracil/vitamin C permease</fullName>
    </recommendedName>
</protein>
<name>A0A2Z2NIX2_9GAMM</name>
<keyword evidence="2" id="KW-0812">Transmembrane</keyword>
<dbReference type="AlphaFoldDB" id="A0A2Z2NIX2"/>
<feature type="transmembrane region" description="Helical" evidence="2">
    <location>
        <begin position="109"/>
        <end position="136"/>
    </location>
</feature>
<feature type="transmembrane region" description="Helical" evidence="2">
    <location>
        <begin position="168"/>
        <end position="184"/>
    </location>
</feature>
<evidence type="ECO:0000256" key="2">
    <source>
        <dbReference type="SAM" id="Phobius"/>
    </source>
</evidence>
<feature type="transmembrane region" description="Helical" evidence="2">
    <location>
        <begin position="143"/>
        <end position="162"/>
    </location>
</feature>
<feature type="region of interest" description="Disordered" evidence="1">
    <location>
        <begin position="513"/>
        <end position="535"/>
    </location>
</feature>
<accession>A0A2Z2NIX2</accession>
<feature type="transmembrane region" description="Helical" evidence="2">
    <location>
        <begin position="191"/>
        <end position="210"/>
    </location>
</feature>
<proteinExistence type="predicted"/>
<feature type="transmembrane region" description="Helical" evidence="2">
    <location>
        <begin position="222"/>
        <end position="240"/>
    </location>
</feature>
<dbReference type="PANTHER" id="PTHR31610:SF0">
    <property type="entry name" value="SLC26A_SULP TRANSPORTER DOMAIN-CONTAINING PROTEIN"/>
    <property type="match status" value="1"/>
</dbReference>
<gene>
    <name evidence="3" type="ORF">IMCC3135_04980</name>
</gene>
<evidence type="ECO:0000256" key="1">
    <source>
        <dbReference type="SAM" id="MobiDB-lite"/>
    </source>
</evidence>
<keyword evidence="2" id="KW-0472">Membrane</keyword>
<feature type="transmembrane region" description="Helical" evidence="2">
    <location>
        <begin position="371"/>
        <end position="391"/>
    </location>
</feature>
<feature type="transmembrane region" description="Helical" evidence="2">
    <location>
        <begin position="78"/>
        <end position="103"/>
    </location>
</feature>
<dbReference type="EMBL" id="CP018632">
    <property type="protein sequence ID" value="ASJ71109.1"/>
    <property type="molecule type" value="Genomic_DNA"/>
</dbReference>
<feature type="compositionally biased region" description="Polar residues" evidence="1">
    <location>
        <begin position="521"/>
        <end position="535"/>
    </location>
</feature>
<evidence type="ECO:0000313" key="3">
    <source>
        <dbReference type="EMBL" id="ASJ71109.1"/>
    </source>
</evidence>
<evidence type="ECO:0008006" key="5">
    <source>
        <dbReference type="Google" id="ProtNLM"/>
    </source>
</evidence>
<dbReference type="KEGG" id="gai:IMCC3135_04980"/>
<evidence type="ECO:0000313" key="4">
    <source>
        <dbReference type="Proteomes" id="UP000250079"/>
    </source>
</evidence>
<reference evidence="3 4" key="1">
    <citation type="submission" date="2016-12" db="EMBL/GenBank/DDBJ databases">
        <authorList>
            <person name="Song W.-J."/>
            <person name="Kurnit D.M."/>
        </authorList>
    </citation>
    <scope>NUCLEOTIDE SEQUENCE [LARGE SCALE GENOMIC DNA]</scope>
    <source>
        <strain evidence="3 4">IMCC3135</strain>
    </source>
</reference>
<feature type="transmembrane region" description="Helical" evidence="2">
    <location>
        <begin position="428"/>
        <end position="448"/>
    </location>
</feature>
<feature type="transmembrane region" description="Helical" evidence="2">
    <location>
        <begin position="42"/>
        <end position="66"/>
    </location>
</feature>
<feature type="transmembrane region" description="Helical" evidence="2">
    <location>
        <begin position="316"/>
        <end position="334"/>
    </location>
</feature>
<dbReference type="RefSeq" id="WP_205737912.1">
    <property type="nucleotide sequence ID" value="NZ_CP018632.1"/>
</dbReference>
<dbReference type="Proteomes" id="UP000250079">
    <property type="component" value="Chromosome"/>
</dbReference>
<dbReference type="PANTHER" id="PTHR31610">
    <property type="entry name" value="SLR0360 PROTEIN"/>
    <property type="match status" value="1"/>
</dbReference>
<feature type="transmembrane region" description="Helical" evidence="2">
    <location>
        <begin position="455"/>
        <end position="472"/>
    </location>
</feature>
<sequence length="535" mass="56914">MHYPIFSKNDLNGFWALFADTLANLLIISGVCRFVFNMPNDIVFGRILPGAAISIMIGIGVYVWMAQRLAKRENRTDVTALPYGISTPVMFVYLFAVIGPIYWSTNDPLLAWQVGIAAGVIGGLVEISGAAIGPWLQRVTPRAGMLGTLSGISLVFIATVAMARIYESPLVGFTSLALVLWGMVGRFKLPFGLPSGLAALIAATVVALAIGESTFSFDGVGIYIPVPYVGDLMVGVNYLLANPELFAILIPVQIYNFIETMNNVESAEAAGDKYPVGVCQLTDGIGTMVGGLFGSPFPTTVYIGHPAYKRMKARSGYALGVGIVFMVGALFGLVAFLGNLIPPAAVAPILVFVGISIIAESFRSCEPKHHIAIAIAFIPHVSSIIVVKWGSVANALRDMGLENVPNLLDESFVGAMMTQGAHVVGQSALANGAIVSGMLWGAFTAFLVDGKVRQAQIVAIIAAVMTSFGIIHDSALHWPVLDNPIAWGYVILAAVLWLASRYPLEREESELTELDDRLQSGDASNASNITDTQGS</sequence>
<feature type="transmembrane region" description="Helical" evidence="2">
    <location>
        <begin position="340"/>
        <end position="359"/>
    </location>
</feature>
<feature type="transmembrane region" description="Helical" evidence="2">
    <location>
        <begin position="484"/>
        <end position="504"/>
    </location>
</feature>
<feature type="transmembrane region" description="Helical" evidence="2">
    <location>
        <begin position="12"/>
        <end position="36"/>
    </location>
</feature>
<keyword evidence="4" id="KW-1185">Reference proteome</keyword>
<keyword evidence="2" id="KW-1133">Transmembrane helix</keyword>
<organism evidence="3 4">
    <name type="scientific">Granulosicoccus antarcticus IMCC3135</name>
    <dbReference type="NCBI Taxonomy" id="1192854"/>
    <lineage>
        <taxon>Bacteria</taxon>
        <taxon>Pseudomonadati</taxon>
        <taxon>Pseudomonadota</taxon>
        <taxon>Gammaproteobacteria</taxon>
        <taxon>Chromatiales</taxon>
        <taxon>Granulosicoccaceae</taxon>
        <taxon>Granulosicoccus</taxon>
    </lineage>
</organism>